<dbReference type="InterPro" id="IPR017941">
    <property type="entry name" value="Rieske_2Fe-2S"/>
</dbReference>
<keyword evidence="7" id="KW-1185">Reference proteome</keyword>
<keyword evidence="1" id="KW-0001">2Fe-2S</keyword>
<evidence type="ECO:0000256" key="4">
    <source>
        <dbReference type="ARBA" id="ARBA00023014"/>
    </source>
</evidence>
<dbReference type="Gene3D" id="2.102.10.10">
    <property type="entry name" value="Rieske [2Fe-2S] iron-sulphur domain"/>
    <property type="match status" value="1"/>
</dbReference>
<keyword evidence="6" id="KW-0560">Oxidoreductase</keyword>
<keyword evidence="6" id="KW-0223">Dioxygenase</keyword>
<keyword evidence="3" id="KW-0408">Iron</keyword>
<evidence type="ECO:0000259" key="5">
    <source>
        <dbReference type="PROSITE" id="PS51296"/>
    </source>
</evidence>
<dbReference type="SUPFAM" id="SSF50022">
    <property type="entry name" value="ISP domain"/>
    <property type="match status" value="1"/>
</dbReference>
<dbReference type="GO" id="GO:0051537">
    <property type="term" value="F:2 iron, 2 sulfur cluster binding"/>
    <property type="evidence" value="ECO:0007669"/>
    <property type="project" value="UniProtKB-KW"/>
</dbReference>
<dbReference type="PROSITE" id="PS51296">
    <property type="entry name" value="RIESKE"/>
    <property type="match status" value="1"/>
</dbReference>
<keyword evidence="2" id="KW-0479">Metal-binding</keyword>
<dbReference type="PANTHER" id="PTHR40261:SF1">
    <property type="entry name" value="RIESKE DOMAIN-CONTAINING PROTEIN"/>
    <property type="match status" value="1"/>
</dbReference>
<evidence type="ECO:0000256" key="1">
    <source>
        <dbReference type="ARBA" id="ARBA00022714"/>
    </source>
</evidence>
<evidence type="ECO:0000256" key="2">
    <source>
        <dbReference type="ARBA" id="ARBA00022723"/>
    </source>
</evidence>
<evidence type="ECO:0000313" key="7">
    <source>
        <dbReference type="Proteomes" id="UP000199517"/>
    </source>
</evidence>
<reference evidence="7" key="1">
    <citation type="submission" date="2016-10" db="EMBL/GenBank/DDBJ databases">
        <authorList>
            <person name="Varghese N."/>
            <person name="Submissions S."/>
        </authorList>
    </citation>
    <scope>NUCLEOTIDE SEQUENCE [LARGE SCALE GENOMIC DNA]</scope>
    <source>
        <strain evidence="7">DSM 7481</strain>
    </source>
</reference>
<dbReference type="PANTHER" id="PTHR40261">
    <property type="match status" value="1"/>
</dbReference>
<sequence>MAGPQRLSGDRLADIAISTISAMSFPPGEPIALCASAELVEGGLAVPFDVVHAGQTCRAFAVRYQGVPHAYLNRCTHVAMEMDYQPNRFFDDTGHWLLCATHGAAYQPATGACAGGPCRGGLVKIAISEELGVVRWHTDRQLQPVEF</sequence>
<evidence type="ECO:0000313" key="6">
    <source>
        <dbReference type="EMBL" id="SFD35651.1"/>
    </source>
</evidence>
<dbReference type="Proteomes" id="UP000199517">
    <property type="component" value="Unassembled WGS sequence"/>
</dbReference>
<dbReference type="GO" id="GO:0051213">
    <property type="term" value="F:dioxygenase activity"/>
    <property type="evidence" value="ECO:0007669"/>
    <property type="project" value="UniProtKB-KW"/>
</dbReference>
<accession>A0A1I1RMU1</accession>
<dbReference type="Pfam" id="PF00355">
    <property type="entry name" value="Rieske"/>
    <property type="match status" value="1"/>
</dbReference>
<dbReference type="EMBL" id="FOMQ01000001">
    <property type="protein sequence ID" value="SFD35651.1"/>
    <property type="molecule type" value="Genomic_DNA"/>
</dbReference>
<proteinExistence type="predicted"/>
<dbReference type="InterPro" id="IPR036922">
    <property type="entry name" value="Rieske_2Fe-2S_sf"/>
</dbReference>
<dbReference type="GO" id="GO:0046872">
    <property type="term" value="F:metal ion binding"/>
    <property type="evidence" value="ECO:0007669"/>
    <property type="project" value="UniProtKB-KW"/>
</dbReference>
<name>A0A1I1RMU1_9BURK</name>
<feature type="domain" description="Rieske" evidence="5">
    <location>
        <begin position="31"/>
        <end position="136"/>
    </location>
</feature>
<evidence type="ECO:0000256" key="3">
    <source>
        <dbReference type="ARBA" id="ARBA00023004"/>
    </source>
</evidence>
<dbReference type="STRING" id="32040.SAMN04489710_101251"/>
<gene>
    <name evidence="6" type="ORF">SAMN04489710_101251</name>
</gene>
<organism evidence="6 7">
    <name type="scientific">Paracidovorax konjaci</name>
    <dbReference type="NCBI Taxonomy" id="32040"/>
    <lineage>
        <taxon>Bacteria</taxon>
        <taxon>Pseudomonadati</taxon>
        <taxon>Pseudomonadota</taxon>
        <taxon>Betaproteobacteria</taxon>
        <taxon>Burkholderiales</taxon>
        <taxon>Comamonadaceae</taxon>
        <taxon>Paracidovorax</taxon>
    </lineage>
</organism>
<protein>
    <submittedName>
        <fullName evidence="6">Ferredoxin subunit of nitrite reductase or a ring-hydroxylating dioxygenase</fullName>
    </submittedName>
</protein>
<dbReference type="AlphaFoldDB" id="A0A1I1RMU1"/>
<keyword evidence="4" id="KW-0411">Iron-sulfur</keyword>